<sequence length="144" mass="16509">MERMERKAMGRKLDLVFYRQLFEYGCYECGRREYQAKKLLHGSKIAKVLKDMLYSLYQRTPGSLRELALAGLLLFVGRVCSISHKRNLDLAEETDAICTALLPILAAVYKSIVMMENTNKLAKQKLVDIDLDLDLDIDQCKTIS</sequence>
<comment type="caution">
    <text evidence="1">The sequence shown here is derived from an EMBL/GenBank/DDBJ whole genome shotgun (WGS) entry which is preliminary data.</text>
</comment>
<name>A0ABR3AUC6_PHYBL</name>
<dbReference type="Proteomes" id="UP001448207">
    <property type="component" value="Unassembled WGS sequence"/>
</dbReference>
<organism evidence="1 2">
    <name type="scientific">Phycomyces blakesleeanus</name>
    <dbReference type="NCBI Taxonomy" id="4837"/>
    <lineage>
        <taxon>Eukaryota</taxon>
        <taxon>Fungi</taxon>
        <taxon>Fungi incertae sedis</taxon>
        <taxon>Mucoromycota</taxon>
        <taxon>Mucoromycotina</taxon>
        <taxon>Mucoromycetes</taxon>
        <taxon>Mucorales</taxon>
        <taxon>Phycomycetaceae</taxon>
        <taxon>Phycomyces</taxon>
    </lineage>
</organism>
<dbReference type="EMBL" id="JBCLYO010000020">
    <property type="protein sequence ID" value="KAL0080316.1"/>
    <property type="molecule type" value="Genomic_DNA"/>
</dbReference>
<keyword evidence="2" id="KW-1185">Reference proteome</keyword>
<protein>
    <submittedName>
        <fullName evidence="1">Uncharacterized protein</fullName>
    </submittedName>
</protein>
<reference evidence="1 2" key="1">
    <citation type="submission" date="2024-04" db="EMBL/GenBank/DDBJ databases">
        <title>Symmetric and asymmetric DNA N6-adenine methylation regulates different biological responses in Mucorales.</title>
        <authorList>
            <consortium name="Lawrence Berkeley National Laboratory"/>
            <person name="Lax C."/>
            <person name="Mondo S.J."/>
            <person name="Osorio-Concepcion M."/>
            <person name="Muszewska A."/>
            <person name="Corrochano-Luque M."/>
            <person name="Gutierrez G."/>
            <person name="Riley R."/>
            <person name="Lipzen A."/>
            <person name="Guo J."/>
            <person name="Hundley H."/>
            <person name="Amirebrahimi M."/>
            <person name="Ng V."/>
            <person name="Lorenzo-Gutierrez D."/>
            <person name="Binder U."/>
            <person name="Yang J."/>
            <person name="Song Y."/>
            <person name="Canovas D."/>
            <person name="Navarro E."/>
            <person name="Freitag M."/>
            <person name="Gabaldon T."/>
            <person name="Grigoriev I.V."/>
            <person name="Corrochano L.M."/>
            <person name="Nicolas F.E."/>
            <person name="Garre V."/>
        </authorList>
    </citation>
    <scope>NUCLEOTIDE SEQUENCE [LARGE SCALE GENOMIC DNA]</scope>
    <source>
        <strain evidence="1 2">L51</strain>
    </source>
</reference>
<accession>A0ABR3AUC6</accession>
<evidence type="ECO:0000313" key="2">
    <source>
        <dbReference type="Proteomes" id="UP001448207"/>
    </source>
</evidence>
<evidence type="ECO:0000313" key="1">
    <source>
        <dbReference type="EMBL" id="KAL0080316.1"/>
    </source>
</evidence>
<proteinExistence type="predicted"/>
<gene>
    <name evidence="1" type="ORF">J3Q64DRAFT_1824131</name>
</gene>